<dbReference type="Proteomes" id="UP000007305">
    <property type="component" value="Chromosome 3"/>
</dbReference>
<reference evidence="1" key="3">
    <citation type="submission" date="2021-05" db="UniProtKB">
        <authorList>
            <consortium name="EnsemblPlants"/>
        </authorList>
    </citation>
    <scope>IDENTIFICATION</scope>
    <source>
        <strain evidence="1">cv. B73</strain>
    </source>
</reference>
<organism evidence="1 2">
    <name type="scientific">Zea mays</name>
    <name type="common">Maize</name>
    <dbReference type="NCBI Taxonomy" id="4577"/>
    <lineage>
        <taxon>Eukaryota</taxon>
        <taxon>Viridiplantae</taxon>
        <taxon>Streptophyta</taxon>
        <taxon>Embryophyta</taxon>
        <taxon>Tracheophyta</taxon>
        <taxon>Spermatophyta</taxon>
        <taxon>Magnoliopsida</taxon>
        <taxon>Liliopsida</taxon>
        <taxon>Poales</taxon>
        <taxon>Poaceae</taxon>
        <taxon>PACMAD clade</taxon>
        <taxon>Panicoideae</taxon>
        <taxon>Andropogonodae</taxon>
        <taxon>Andropogoneae</taxon>
        <taxon>Tripsacinae</taxon>
        <taxon>Zea</taxon>
    </lineage>
</organism>
<evidence type="ECO:0000313" key="2">
    <source>
        <dbReference type="Proteomes" id="UP000007305"/>
    </source>
</evidence>
<evidence type="ECO:0007829" key="3">
    <source>
        <dbReference type="PeptideAtlas" id="A0A804N7Q3"/>
    </source>
</evidence>
<dbReference type="PANTHER" id="PTHR31115">
    <property type="entry name" value="OS05G0107300 PROTEIN"/>
    <property type="match status" value="1"/>
</dbReference>
<proteinExistence type="evidence at protein level"/>
<evidence type="ECO:0000313" key="1">
    <source>
        <dbReference type="EnsemblPlants" id="Zm00001eb141460_P005"/>
    </source>
</evidence>
<gene>
    <name evidence="1" type="primary">LOC103650763</name>
</gene>
<dbReference type="PANTHER" id="PTHR31115:SF3">
    <property type="entry name" value="EXPRESSED PROTEIN"/>
    <property type="match status" value="1"/>
</dbReference>
<reference evidence="2" key="1">
    <citation type="submission" date="2015-12" db="EMBL/GenBank/DDBJ databases">
        <title>Update maize B73 reference genome by single molecule sequencing technologies.</title>
        <authorList>
            <consortium name="Maize Genome Sequencing Project"/>
            <person name="Ware D."/>
        </authorList>
    </citation>
    <scope>NUCLEOTIDE SEQUENCE [LARGE SCALE GENOMIC DNA]</scope>
    <source>
        <strain evidence="2">cv. B73</strain>
    </source>
</reference>
<reference evidence="1" key="2">
    <citation type="submission" date="2019-07" db="EMBL/GenBank/DDBJ databases">
        <authorList>
            <person name="Seetharam A."/>
            <person name="Woodhouse M."/>
            <person name="Cannon E."/>
        </authorList>
    </citation>
    <scope>NUCLEOTIDE SEQUENCE [LARGE SCALE GENOMIC DNA]</scope>
    <source>
        <strain evidence="1">cv. B73</strain>
    </source>
</reference>
<sequence>MASSTKSDLVSGSPDGHGYFNAQRGSYAAASLERSGSFREGGDGYAMFSASNSSRSAAVNSINLVQSLALDLRPATVDHKTSRLDLKKSISSIFGTSAEDSTSLPSLGRNLPNAIEEIRRMRSNLNDNSNKARYYFISYFVLLR</sequence>
<dbReference type="OrthoDB" id="1915143at2759"/>
<dbReference type="AlphaFoldDB" id="A0A804N7Q3"/>
<dbReference type="EnsemblPlants" id="Zm00001eb141460_T005">
    <property type="protein sequence ID" value="Zm00001eb141460_P005"/>
    <property type="gene ID" value="Zm00001eb141460"/>
</dbReference>
<dbReference type="Gramene" id="Zm00001eb141460_T005">
    <property type="protein sequence ID" value="Zm00001eb141460_P005"/>
    <property type="gene ID" value="Zm00001eb141460"/>
</dbReference>
<name>A0A804N7Q3_MAIZE</name>
<accession>A0A804N7Q3</accession>
<protein>
    <submittedName>
        <fullName evidence="1">Uncharacterized protein</fullName>
    </submittedName>
</protein>
<keyword evidence="2" id="KW-1185">Reference proteome</keyword>
<keyword evidence="3" id="KW-1267">Proteomics identification</keyword>